<evidence type="ECO:0000259" key="10">
    <source>
        <dbReference type="PROSITE" id="PS50109"/>
    </source>
</evidence>
<keyword evidence="4" id="KW-0808">Transferase</keyword>
<dbReference type="AlphaFoldDB" id="A0A239CYK3"/>
<feature type="region of interest" description="Disordered" evidence="8">
    <location>
        <begin position="496"/>
        <end position="521"/>
    </location>
</feature>
<feature type="domain" description="Histidine kinase" evidence="10">
    <location>
        <begin position="305"/>
        <end position="413"/>
    </location>
</feature>
<dbReference type="EC" id="2.7.13.3" evidence="2"/>
<keyword evidence="9" id="KW-0472">Membrane</keyword>
<feature type="region of interest" description="Disordered" evidence="8">
    <location>
        <begin position="1"/>
        <end position="30"/>
    </location>
</feature>
<dbReference type="Gene3D" id="3.30.565.10">
    <property type="entry name" value="Histidine kinase-like ATPase, C-terminal domain"/>
    <property type="match status" value="1"/>
</dbReference>
<proteinExistence type="predicted"/>
<evidence type="ECO:0000256" key="5">
    <source>
        <dbReference type="ARBA" id="ARBA00022692"/>
    </source>
</evidence>
<evidence type="ECO:0000256" key="6">
    <source>
        <dbReference type="ARBA" id="ARBA00022777"/>
    </source>
</evidence>
<evidence type="ECO:0000256" key="3">
    <source>
        <dbReference type="ARBA" id="ARBA00022553"/>
    </source>
</evidence>
<keyword evidence="6 11" id="KW-0418">Kinase</keyword>
<dbReference type="InterPro" id="IPR003594">
    <property type="entry name" value="HATPase_dom"/>
</dbReference>
<keyword evidence="3" id="KW-0597">Phosphoprotein</keyword>
<accession>A0A239CYK3</accession>
<evidence type="ECO:0000256" key="9">
    <source>
        <dbReference type="SAM" id="Phobius"/>
    </source>
</evidence>
<feature type="transmembrane region" description="Helical" evidence="9">
    <location>
        <begin position="35"/>
        <end position="59"/>
    </location>
</feature>
<dbReference type="InterPro" id="IPR036890">
    <property type="entry name" value="HATPase_C_sf"/>
</dbReference>
<dbReference type="PANTHER" id="PTHR45436:SF5">
    <property type="entry name" value="SENSOR HISTIDINE KINASE TRCS"/>
    <property type="match status" value="1"/>
</dbReference>
<dbReference type="SUPFAM" id="SSF55874">
    <property type="entry name" value="ATPase domain of HSP90 chaperone/DNA topoisomerase II/histidine kinase"/>
    <property type="match status" value="1"/>
</dbReference>
<comment type="catalytic activity">
    <reaction evidence="1">
        <text>ATP + protein L-histidine = ADP + protein N-phospho-L-histidine.</text>
        <dbReference type="EC" id="2.7.13.3"/>
    </reaction>
</comment>
<dbReference type="GO" id="GO:0004673">
    <property type="term" value="F:protein histidine kinase activity"/>
    <property type="evidence" value="ECO:0007669"/>
    <property type="project" value="UniProtKB-EC"/>
</dbReference>
<keyword evidence="7 9" id="KW-1133">Transmembrane helix</keyword>
<dbReference type="InterPro" id="IPR005467">
    <property type="entry name" value="His_kinase_dom"/>
</dbReference>
<gene>
    <name evidence="11" type="ORF">SAMN05443665_100231</name>
</gene>
<dbReference type="Pfam" id="PF02518">
    <property type="entry name" value="HATPase_c"/>
    <property type="match status" value="1"/>
</dbReference>
<feature type="compositionally biased region" description="Basic residues" evidence="8">
    <location>
        <begin position="18"/>
        <end position="28"/>
    </location>
</feature>
<evidence type="ECO:0000256" key="7">
    <source>
        <dbReference type="ARBA" id="ARBA00022989"/>
    </source>
</evidence>
<reference evidence="11 12" key="1">
    <citation type="submission" date="2017-06" db="EMBL/GenBank/DDBJ databases">
        <authorList>
            <person name="Kim H.J."/>
            <person name="Triplett B.A."/>
        </authorList>
    </citation>
    <scope>NUCLEOTIDE SEQUENCE [LARGE SCALE GENOMIC DNA]</scope>
    <source>
        <strain evidence="11 12">DSM 44715</strain>
    </source>
</reference>
<feature type="compositionally biased region" description="Low complexity" evidence="8">
    <location>
        <begin position="501"/>
        <end position="519"/>
    </location>
</feature>
<sequence>MPVYSEPAADSERQDYRRHGRPPARGTRRQSSARSFHLCISVLPAAVIGILGVAVAAVLYNGEDVTRRAQIVLAAAAVAAVLTLGAAVFGADAATRRFERVGRPVPPPDRGQSPEDVQRRLGELWFTIARGRKGLQELTERVKAGETAPRSEDVQPIESGDPFVRLAYELRQAQGEAWNAVLDVAESRAPSSGPDQRVDVFVNLARRMQSLAHRAIKGLDELENQVEDPDLLKGLFRVDHLSTRMRRQAESLAVIGGAASRRQWSRPVTVYEVLRSAIAEVEHYNRVKVVPPVEGTLDGSAVADVVHLLAELIENATRFAPPHTQVLVRVDAVTAGLAIEVEDRGLGIPRDSQRRLNDLLADPERAGAEELLQEGRIGLLVVAALARRHGVRVALRDNLYGGVQATVVVPGELVGAEPEEAEAVPQAQPAHAEPVPVPAGAPAAVPAAREAVPASARSIPAEGYAGPAEGYAGPAEGYAVPAEGYAPADRFVAVDDPGRHANSAPAANSGPAANTGAAAQSDAAGVVDNVVDNVMDNTERPALPRRRVQANMAPELVNPPTPQHVQDDTEVTHNPGLMAAFQRGVRGAEENDSTTDGAGGTD</sequence>
<dbReference type="SMART" id="SM00387">
    <property type="entry name" value="HATPase_c"/>
    <property type="match status" value="1"/>
</dbReference>
<keyword evidence="12" id="KW-1185">Reference proteome</keyword>
<dbReference type="GO" id="GO:0005886">
    <property type="term" value="C:plasma membrane"/>
    <property type="evidence" value="ECO:0007669"/>
    <property type="project" value="TreeGrafter"/>
</dbReference>
<dbReference type="PROSITE" id="PS50109">
    <property type="entry name" value="HIS_KIN"/>
    <property type="match status" value="1"/>
</dbReference>
<name>A0A239CYK3_9ACTN</name>
<evidence type="ECO:0000256" key="2">
    <source>
        <dbReference type="ARBA" id="ARBA00012438"/>
    </source>
</evidence>
<dbReference type="EMBL" id="FZOR01000002">
    <property type="protein sequence ID" value="SNS25336.1"/>
    <property type="molecule type" value="Genomic_DNA"/>
</dbReference>
<evidence type="ECO:0000256" key="1">
    <source>
        <dbReference type="ARBA" id="ARBA00000085"/>
    </source>
</evidence>
<evidence type="ECO:0000256" key="4">
    <source>
        <dbReference type="ARBA" id="ARBA00022679"/>
    </source>
</evidence>
<evidence type="ECO:0000313" key="11">
    <source>
        <dbReference type="EMBL" id="SNS25336.1"/>
    </source>
</evidence>
<protein>
    <recommendedName>
        <fullName evidence="2">histidine kinase</fullName>
        <ecNumber evidence="2">2.7.13.3</ecNumber>
    </recommendedName>
</protein>
<dbReference type="PANTHER" id="PTHR45436">
    <property type="entry name" value="SENSOR HISTIDINE KINASE YKOH"/>
    <property type="match status" value="1"/>
</dbReference>
<feature type="transmembrane region" description="Helical" evidence="9">
    <location>
        <begin position="71"/>
        <end position="91"/>
    </location>
</feature>
<evidence type="ECO:0000256" key="8">
    <source>
        <dbReference type="SAM" id="MobiDB-lite"/>
    </source>
</evidence>
<dbReference type="Proteomes" id="UP000198318">
    <property type="component" value="Unassembled WGS sequence"/>
</dbReference>
<evidence type="ECO:0000313" key="12">
    <source>
        <dbReference type="Proteomes" id="UP000198318"/>
    </source>
</evidence>
<dbReference type="InterPro" id="IPR050428">
    <property type="entry name" value="TCS_sensor_his_kinase"/>
</dbReference>
<dbReference type="GO" id="GO:0000160">
    <property type="term" value="P:phosphorelay signal transduction system"/>
    <property type="evidence" value="ECO:0007669"/>
    <property type="project" value="TreeGrafter"/>
</dbReference>
<feature type="region of interest" description="Disordered" evidence="8">
    <location>
        <begin position="583"/>
        <end position="602"/>
    </location>
</feature>
<organism evidence="11 12">
    <name type="scientific">Actinomadura meyerae</name>
    <dbReference type="NCBI Taxonomy" id="240840"/>
    <lineage>
        <taxon>Bacteria</taxon>
        <taxon>Bacillati</taxon>
        <taxon>Actinomycetota</taxon>
        <taxon>Actinomycetes</taxon>
        <taxon>Streptosporangiales</taxon>
        <taxon>Thermomonosporaceae</taxon>
        <taxon>Actinomadura</taxon>
    </lineage>
</organism>
<keyword evidence="5 9" id="KW-0812">Transmembrane</keyword>